<dbReference type="PANTHER" id="PTHR42693:SF47">
    <property type="entry name" value="N-ACETYLGALACTOSAMINE-6-SULFATASE"/>
    <property type="match status" value="1"/>
</dbReference>
<keyword evidence="13" id="KW-0325">Glycoprotein</keyword>
<evidence type="ECO:0000256" key="7">
    <source>
        <dbReference type="ARBA" id="ARBA00019527"/>
    </source>
</evidence>
<evidence type="ECO:0000256" key="5">
    <source>
        <dbReference type="ARBA" id="ARBA00011738"/>
    </source>
</evidence>
<reference evidence="20" key="1">
    <citation type="journal article" date="2023" name="Mol. Biol. Evol.">
        <title>Third-Generation Sequencing Reveals the Adaptive Role of the Epigenome in Three Deep-Sea Polychaetes.</title>
        <authorList>
            <person name="Perez M."/>
            <person name="Aroh O."/>
            <person name="Sun Y."/>
            <person name="Lan Y."/>
            <person name="Juniper S.K."/>
            <person name="Young C.R."/>
            <person name="Angers B."/>
            <person name="Qian P.Y."/>
        </authorList>
    </citation>
    <scope>NUCLEOTIDE SEQUENCE</scope>
    <source>
        <strain evidence="20">P08H-3</strain>
    </source>
</reference>
<dbReference type="EC" id="3.1.6.4" evidence="6"/>
<feature type="signal peptide" evidence="18">
    <location>
        <begin position="1"/>
        <end position="22"/>
    </location>
</feature>
<dbReference type="Pfam" id="PF00884">
    <property type="entry name" value="Sulfatase"/>
    <property type="match status" value="1"/>
</dbReference>
<comment type="subcellular location">
    <subcellularLocation>
        <location evidence="3">Lysosome</location>
    </subcellularLocation>
</comment>
<evidence type="ECO:0000256" key="4">
    <source>
        <dbReference type="ARBA" id="ARBA00008779"/>
    </source>
</evidence>
<evidence type="ECO:0000256" key="16">
    <source>
        <dbReference type="ARBA" id="ARBA00032952"/>
    </source>
</evidence>
<comment type="cofactor">
    <cofactor evidence="2">
        <name>Ca(2+)</name>
        <dbReference type="ChEBI" id="CHEBI:29108"/>
    </cofactor>
</comment>
<keyword evidence="11" id="KW-0106">Calcium</keyword>
<dbReference type="Gene3D" id="3.30.1120.10">
    <property type="match status" value="1"/>
</dbReference>
<evidence type="ECO:0000256" key="10">
    <source>
        <dbReference type="ARBA" id="ARBA00022801"/>
    </source>
</evidence>
<evidence type="ECO:0000256" key="8">
    <source>
        <dbReference type="ARBA" id="ARBA00022723"/>
    </source>
</evidence>
<evidence type="ECO:0000256" key="13">
    <source>
        <dbReference type="ARBA" id="ARBA00023180"/>
    </source>
</evidence>
<evidence type="ECO:0000256" key="18">
    <source>
        <dbReference type="SAM" id="SignalP"/>
    </source>
</evidence>
<dbReference type="GO" id="GO:0043890">
    <property type="term" value="F:N-acetylgalactosamine-6-sulfatase activity"/>
    <property type="evidence" value="ECO:0007669"/>
    <property type="project" value="UniProtKB-EC"/>
</dbReference>
<evidence type="ECO:0000256" key="9">
    <source>
        <dbReference type="ARBA" id="ARBA00022729"/>
    </source>
</evidence>
<keyword evidence="12" id="KW-1015">Disulfide bond</keyword>
<organism evidence="20 21">
    <name type="scientific">Paralvinella palmiformis</name>
    <dbReference type="NCBI Taxonomy" id="53620"/>
    <lineage>
        <taxon>Eukaryota</taxon>
        <taxon>Metazoa</taxon>
        <taxon>Spiralia</taxon>
        <taxon>Lophotrochozoa</taxon>
        <taxon>Annelida</taxon>
        <taxon>Polychaeta</taxon>
        <taxon>Sedentaria</taxon>
        <taxon>Canalipalpata</taxon>
        <taxon>Terebellida</taxon>
        <taxon>Terebelliformia</taxon>
        <taxon>Alvinellidae</taxon>
        <taxon>Paralvinella</taxon>
    </lineage>
</organism>
<evidence type="ECO:0000256" key="6">
    <source>
        <dbReference type="ARBA" id="ARBA00012117"/>
    </source>
</evidence>
<evidence type="ECO:0000256" key="11">
    <source>
        <dbReference type="ARBA" id="ARBA00022837"/>
    </source>
</evidence>
<evidence type="ECO:0000256" key="1">
    <source>
        <dbReference type="ARBA" id="ARBA00000027"/>
    </source>
</evidence>
<name>A0AAD9N4T4_9ANNE</name>
<accession>A0AAD9N4T4</accession>
<dbReference type="PROSITE" id="PS00523">
    <property type="entry name" value="SULFATASE_1"/>
    <property type="match status" value="1"/>
</dbReference>
<keyword evidence="9 18" id="KW-0732">Signal</keyword>
<dbReference type="PANTHER" id="PTHR42693">
    <property type="entry name" value="ARYLSULFATASE FAMILY MEMBER"/>
    <property type="match status" value="1"/>
</dbReference>
<dbReference type="SUPFAM" id="SSF53649">
    <property type="entry name" value="Alkaline phosphatase-like"/>
    <property type="match status" value="1"/>
</dbReference>
<proteinExistence type="inferred from homology"/>
<keyword evidence="10" id="KW-0378">Hydrolase</keyword>
<dbReference type="AlphaFoldDB" id="A0AAD9N4T4"/>
<evidence type="ECO:0000256" key="12">
    <source>
        <dbReference type="ARBA" id="ARBA00023157"/>
    </source>
</evidence>
<evidence type="ECO:0000313" key="20">
    <source>
        <dbReference type="EMBL" id="KAK2155468.1"/>
    </source>
</evidence>
<evidence type="ECO:0000259" key="19">
    <source>
        <dbReference type="Pfam" id="PF00884"/>
    </source>
</evidence>
<keyword evidence="8" id="KW-0479">Metal-binding</keyword>
<evidence type="ECO:0000256" key="17">
    <source>
        <dbReference type="ARBA" id="ARBA00033059"/>
    </source>
</evidence>
<keyword evidence="14" id="KW-0458">Lysosome</keyword>
<dbReference type="InterPro" id="IPR017850">
    <property type="entry name" value="Alkaline_phosphatase_core_sf"/>
</dbReference>
<dbReference type="Pfam" id="PF14707">
    <property type="entry name" value="Sulfatase_C"/>
    <property type="match status" value="1"/>
</dbReference>
<comment type="subunit">
    <text evidence="5">Homodimer.</text>
</comment>
<feature type="domain" description="Sulfatase N-terminal" evidence="19">
    <location>
        <begin position="25"/>
        <end position="348"/>
    </location>
</feature>
<protein>
    <recommendedName>
        <fullName evidence="7">N-acetylgalactosamine-6-sulfatase</fullName>
        <ecNumber evidence="6">3.1.6.4</ecNumber>
    </recommendedName>
    <alternativeName>
        <fullName evidence="17">Chondroitinsulfatase</fullName>
    </alternativeName>
    <alternativeName>
        <fullName evidence="15">Galactose-6-sulfate sulfatase</fullName>
    </alternativeName>
    <alternativeName>
        <fullName evidence="16">N-acetylgalactosamine-6-sulfate sulfatase</fullName>
    </alternativeName>
</protein>
<comment type="catalytic activity">
    <reaction evidence="1">
        <text>Hydrolysis of the 6-sulfate groups of the N-acetyl-D-galactosamine 6-sulfate units of chondroitin sulfate and of the D-galactose 6-sulfate units of keratan sulfate.</text>
        <dbReference type="EC" id="3.1.6.4"/>
    </reaction>
</comment>
<dbReference type="InterPro" id="IPR024607">
    <property type="entry name" value="Sulfatase_CS"/>
</dbReference>
<sequence>MESSNVMYTVCVLLLLVPRTFTAKPNFIVILMDDMGWGDLGVYGNPAKETPNLDKMAAEGLLFTDFYSASPICSPSRASLLTGRLPVRNGFYTTNEKAKNAYTPQVVVGGIPDSEILFSEALQEAGYRNKIIGKWHLGHRAQYLPLRHGFDEWFGAPNCHYKYNNKNIPNIPVYRDDKMIGRYYDDIKIDPERGLSNLTQMYIEEALIFIEKQAKKKQPFMLYWTPDATHTPLYASEKYRGRSQRGLYGDAVMELDAGIGQILATLKKLNIDRETFVFFSSDNGAATYAHQQGGSNGPFLCGKQTTFEGGHREPAVAWWPGRIAPGQISHQVGTLMDIYLTLLDIAGISYPKGVEFDGHTLISALFNNTEFERPMFYYRGDTLFKVRLGQYKAHLYTWGTPQDAQLMGYHYCPGQYIVNVTTDQMVDHKKEPLLFHLGQDPGEKYIISSSSDEYKAVIGTLLKVVEEHKKTLKRGAPQLNICDSAVQNWSPAGCDEVKRCLPSPKSKPFKCQWPY</sequence>
<dbReference type="InterPro" id="IPR050738">
    <property type="entry name" value="Sulfatase"/>
</dbReference>
<evidence type="ECO:0000313" key="21">
    <source>
        <dbReference type="Proteomes" id="UP001208570"/>
    </source>
</evidence>
<dbReference type="Proteomes" id="UP001208570">
    <property type="component" value="Unassembled WGS sequence"/>
</dbReference>
<dbReference type="GO" id="GO:0046872">
    <property type="term" value="F:metal ion binding"/>
    <property type="evidence" value="ECO:0007669"/>
    <property type="project" value="UniProtKB-KW"/>
</dbReference>
<dbReference type="GO" id="GO:0004065">
    <property type="term" value="F:arylsulfatase activity"/>
    <property type="evidence" value="ECO:0007669"/>
    <property type="project" value="TreeGrafter"/>
</dbReference>
<keyword evidence="21" id="KW-1185">Reference proteome</keyword>
<feature type="chain" id="PRO_5042241650" description="N-acetylgalactosamine-6-sulfatase" evidence="18">
    <location>
        <begin position="23"/>
        <end position="515"/>
    </location>
</feature>
<dbReference type="InterPro" id="IPR000917">
    <property type="entry name" value="Sulfatase_N"/>
</dbReference>
<evidence type="ECO:0000256" key="2">
    <source>
        <dbReference type="ARBA" id="ARBA00001913"/>
    </source>
</evidence>
<evidence type="ECO:0000256" key="14">
    <source>
        <dbReference type="ARBA" id="ARBA00023228"/>
    </source>
</evidence>
<dbReference type="EMBL" id="JAODUP010000239">
    <property type="protein sequence ID" value="KAK2155468.1"/>
    <property type="molecule type" value="Genomic_DNA"/>
</dbReference>
<comment type="caution">
    <text evidence="20">The sequence shown here is derived from an EMBL/GenBank/DDBJ whole genome shotgun (WGS) entry which is preliminary data.</text>
</comment>
<comment type="similarity">
    <text evidence="4">Belongs to the sulfatase family.</text>
</comment>
<dbReference type="Gene3D" id="3.40.720.10">
    <property type="entry name" value="Alkaline Phosphatase, subunit A"/>
    <property type="match status" value="1"/>
</dbReference>
<dbReference type="FunFam" id="3.40.720.10:FF:000021">
    <property type="entry name" value="Galactosamine (N-acetyl)-6-sulfatase"/>
    <property type="match status" value="1"/>
</dbReference>
<evidence type="ECO:0000256" key="3">
    <source>
        <dbReference type="ARBA" id="ARBA00004371"/>
    </source>
</evidence>
<dbReference type="GO" id="GO:0005764">
    <property type="term" value="C:lysosome"/>
    <property type="evidence" value="ECO:0007669"/>
    <property type="project" value="UniProtKB-SubCell"/>
</dbReference>
<evidence type="ECO:0000256" key="15">
    <source>
        <dbReference type="ARBA" id="ARBA00030478"/>
    </source>
</evidence>
<gene>
    <name evidence="20" type="ORF">LSH36_239g01049</name>
</gene>